<dbReference type="PANTHER" id="PTHR11668:SF494">
    <property type="entry name" value="PROTEIN PHOSPHATASE, PUTATIVE-RELATED"/>
    <property type="match status" value="1"/>
</dbReference>
<dbReference type="InterPro" id="IPR006186">
    <property type="entry name" value="Ser/Thr-sp_prot-phosphatase"/>
</dbReference>
<proteinExistence type="inferred from homology"/>
<name>A0ABR2GQB2_9EUKA</name>
<comment type="catalytic activity">
    <reaction evidence="1">
        <text>O-phospho-L-threonyl-[protein] + H2O = L-threonyl-[protein] + phosphate</text>
        <dbReference type="Rhea" id="RHEA:47004"/>
        <dbReference type="Rhea" id="RHEA-COMP:11060"/>
        <dbReference type="Rhea" id="RHEA-COMP:11605"/>
        <dbReference type="ChEBI" id="CHEBI:15377"/>
        <dbReference type="ChEBI" id="CHEBI:30013"/>
        <dbReference type="ChEBI" id="CHEBI:43474"/>
        <dbReference type="ChEBI" id="CHEBI:61977"/>
        <dbReference type="EC" id="3.1.3.16"/>
    </reaction>
</comment>
<dbReference type="Pfam" id="PF00149">
    <property type="entry name" value="Metallophos"/>
    <property type="match status" value="1"/>
</dbReference>
<dbReference type="CDD" id="cd00144">
    <property type="entry name" value="MPP_PPP_family"/>
    <property type="match status" value="1"/>
</dbReference>
<dbReference type="InterPro" id="IPR029052">
    <property type="entry name" value="Metallo-depent_PP-like"/>
</dbReference>
<evidence type="ECO:0000256" key="2">
    <source>
        <dbReference type="SAM" id="MobiDB-lite"/>
    </source>
</evidence>
<comment type="caution">
    <text evidence="4">The sequence shown here is derived from an EMBL/GenBank/DDBJ whole genome shotgun (WGS) entry which is preliminary data.</text>
</comment>
<feature type="domain" description="Serine/threonine specific protein phosphatases" evidence="3">
    <location>
        <begin position="137"/>
        <end position="142"/>
    </location>
</feature>
<dbReference type="Proteomes" id="UP001470230">
    <property type="component" value="Unassembled WGS sequence"/>
</dbReference>
<evidence type="ECO:0000256" key="1">
    <source>
        <dbReference type="RuleBase" id="RU004273"/>
    </source>
</evidence>
<dbReference type="InterPro" id="IPR004843">
    <property type="entry name" value="Calcineurin-like_PHP"/>
</dbReference>
<accession>A0ABR2GQB2</accession>
<evidence type="ECO:0000313" key="4">
    <source>
        <dbReference type="EMBL" id="KAK8835851.1"/>
    </source>
</evidence>
<dbReference type="Gene3D" id="3.60.21.10">
    <property type="match status" value="1"/>
</dbReference>
<dbReference type="SUPFAM" id="SSF56300">
    <property type="entry name" value="Metallo-dependent phosphatases"/>
    <property type="match status" value="1"/>
</dbReference>
<protein>
    <recommendedName>
        <fullName evidence="1">Serine/threonine-protein phosphatase</fullName>
        <ecNumber evidence="1">3.1.3.16</ecNumber>
    </recommendedName>
</protein>
<reference evidence="4 5" key="1">
    <citation type="submission" date="2024-04" db="EMBL/GenBank/DDBJ databases">
        <title>Tritrichomonas musculus Genome.</title>
        <authorList>
            <person name="Alves-Ferreira E."/>
            <person name="Grigg M."/>
            <person name="Lorenzi H."/>
            <person name="Galac M."/>
        </authorList>
    </citation>
    <scope>NUCLEOTIDE SEQUENCE [LARGE SCALE GENOMIC DNA]</scope>
    <source>
        <strain evidence="4 5">EAF2021</strain>
    </source>
</reference>
<dbReference type="SMART" id="SM00156">
    <property type="entry name" value="PP2Ac"/>
    <property type="match status" value="1"/>
</dbReference>
<dbReference type="PRINTS" id="PR00114">
    <property type="entry name" value="STPHPHTASE"/>
</dbReference>
<feature type="region of interest" description="Disordered" evidence="2">
    <location>
        <begin position="372"/>
        <end position="439"/>
    </location>
</feature>
<dbReference type="PANTHER" id="PTHR11668">
    <property type="entry name" value="SERINE/THREONINE PROTEIN PHOSPHATASE"/>
    <property type="match status" value="1"/>
</dbReference>
<evidence type="ECO:0000259" key="3">
    <source>
        <dbReference type="PROSITE" id="PS00125"/>
    </source>
</evidence>
<dbReference type="EMBL" id="JAPFFF010000073">
    <property type="protein sequence ID" value="KAK8835851.1"/>
    <property type="molecule type" value="Genomic_DNA"/>
</dbReference>
<gene>
    <name evidence="4" type="ORF">M9Y10_040404</name>
</gene>
<keyword evidence="1" id="KW-0378">Hydrolase</keyword>
<evidence type="ECO:0000313" key="5">
    <source>
        <dbReference type="Proteomes" id="UP001470230"/>
    </source>
</evidence>
<comment type="similarity">
    <text evidence="1">Belongs to the PPP phosphatase family.</text>
</comment>
<feature type="compositionally biased region" description="Polar residues" evidence="2">
    <location>
        <begin position="380"/>
        <end position="392"/>
    </location>
</feature>
<feature type="compositionally biased region" description="Polar residues" evidence="2">
    <location>
        <begin position="404"/>
        <end position="417"/>
    </location>
</feature>
<sequence length="439" mass="50220">MENLTQNLPEIEINQIKEVLSYYSNLIQGEHDAYSNKNLKMQIPILPINALTYLVEEITNIFTQEPTMLELSSPICVVGDIHGQIIDLFRIFKQCGQPPNRRFLFLGDFIDRGHFSLEVLILVYSLKLLFPSNIYIIRGNHEFECDLIVDHSLFCSEIETFYGKCSIYDQFIKSFTFLPLAAKVDNFFLCLHGGISEDFISIDQIRSIERPIVDFKGGIIEGILWSDPIDNPHVEFKASPRGYGQLFGLQPIKNFLEENGLRFLVRGHQCKKRGFESSCGGRVLTVFSASNYFGVEGNRSAVLFIEPKGNYKTRTFPPFNEICREDANFLTIDEYRAHRNKRKVTSSHSNDRPFKNKRVNKVVRQNMKLMNPDVGRRRNLSVQNQKYDSSSLLDGARKKVPTVINPSSASKQANQRGNCRYPSSGRNVHYGMGSKNLFS</sequence>
<dbReference type="EC" id="3.1.3.16" evidence="1"/>
<keyword evidence="5" id="KW-1185">Reference proteome</keyword>
<dbReference type="InterPro" id="IPR050341">
    <property type="entry name" value="PP1_catalytic_subunit"/>
</dbReference>
<dbReference type="PROSITE" id="PS00125">
    <property type="entry name" value="SER_THR_PHOSPHATASE"/>
    <property type="match status" value="1"/>
</dbReference>
<organism evidence="4 5">
    <name type="scientific">Tritrichomonas musculus</name>
    <dbReference type="NCBI Taxonomy" id="1915356"/>
    <lineage>
        <taxon>Eukaryota</taxon>
        <taxon>Metamonada</taxon>
        <taxon>Parabasalia</taxon>
        <taxon>Tritrichomonadida</taxon>
        <taxon>Tritrichomonadidae</taxon>
        <taxon>Tritrichomonas</taxon>
    </lineage>
</organism>